<dbReference type="InterPro" id="IPR023105">
    <property type="entry name" value="YkvR-like_sf"/>
</dbReference>
<dbReference type="Gene3D" id="2.40.30.80">
    <property type="entry name" value="YkvR-like"/>
    <property type="match status" value="1"/>
</dbReference>
<proteinExistence type="predicted"/>
<dbReference type="RefSeq" id="WP_088592110.1">
    <property type="nucleotide sequence ID" value="NZ_CP022046.2"/>
</dbReference>
<evidence type="ECO:0000313" key="1">
    <source>
        <dbReference type="EMBL" id="ASE33063.1"/>
    </source>
</evidence>
<dbReference type="AlphaFoldDB" id="A0AAI8GSS3"/>
<protein>
    <submittedName>
        <fullName evidence="1">DUF3219 domain-containing protein</fullName>
    </submittedName>
</protein>
<dbReference type="KEGG" id="sscu:CEP64_00155"/>
<dbReference type="SUPFAM" id="SSF159173">
    <property type="entry name" value="YkvR-like"/>
    <property type="match status" value="1"/>
</dbReference>
<dbReference type="Pfam" id="PF11514">
    <property type="entry name" value="DUF3219"/>
    <property type="match status" value="1"/>
</dbReference>
<gene>
    <name evidence="1" type="ORF">CEP64_00155</name>
</gene>
<dbReference type="Proteomes" id="UP000197058">
    <property type="component" value="Chromosome"/>
</dbReference>
<reference evidence="2" key="1">
    <citation type="submission" date="2017-06" db="EMBL/GenBank/DDBJ databases">
        <title>FDA dAtabase for Regulatory Grade micrObial Sequences (FDA-ARGOS): Supporting development and validation of Infectious Disease Dx tests.</title>
        <authorList>
            <person name="Goldberg B."/>
            <person name="Campos J."/>
            <person name="Tallon L."/>
            <person name="Sadzewicz L."/>
            <person name="Sengamalay N."/>
            <person name="Ott S."/>
            <person name="Godinez A."/>
            <person name="Nagaraj S."/>
            <person name="Vavikolanu K."/>
            <person name="Nadendla S."/>
            <person name="George J."/>
            <person name="Geyer C."/>
            <person name="Sichtig H."/>
        </authorList>
    </citation>
    <scope>NUCLEOTIDE SEQUENCE [LARGE SCALE GENOMIC DNA]</scope>
    <source>
        <strain evidence="2">FDAARGOS_285</strain>
    </source>
</reference>
<sequence length="98" mass="11526">MVENIYLDKTQIPLTHFVDETVDGLYKVTIEFNVTSEAYHDIAVLLYRGRFDVEIPDKDKKFKGEIYNYSTSLTNLYKDNQVAVYRLVLKEIREDQKG</sequence>
<organism evidence="1 2">
    <name type="scientific">Mammaliicoccus sciuri</name>
    <name type="common">Staphylococcus sciuri</name>
    <dbReference type="NCBI Taxonomy" id="1296"/>
    <lineage>
        <taxon>Bacteria</taxon>
        <taxon>Bacillati</taxon>
        <taxon>Bacillota</taxon>
        <taxon>Bacilli</taxon>
        <taxon>Bacillales</taxon>
        <taxon>Staphylococcaceae</taxon>
        <taxon>Mammaliicoccus</taxon>
    </lineage>
</organism>
<accession>A0AAI8GSS3</accession>
<evidence type="ECO:0000313" key="2">
    <source>
        <dbReference type="Proteomes" id="UP000197058"/>
    </source>
</evidence>
<dbReference type="EMBL" id="CP022046">
    <property type="protein sequence ID" value="ASE33063.1"/>
    <property type="molecule type" value="Genomic_DNA"/>
</dbReference>
<dbReference type="InterPro" id="IPR021596">
    <property type="entry name" value="DUF3219"/>
</dbReference>
<name>A0AAI8GSS3_MAMSC</name>